<dbReference type="EMBL" id="JAIBOA010000007">
    <property type="protein sequence ID" value="MBW8483239.1"/>
    <property type="molecule type" value="Genomic_DNA"/>
</dbReference>
<gene>
    <name evidence="2" type="ORF">K1Y72_12720</name>
</gene>
<dbReference type="RefSeq" id="WP_220166667.1">
    <property type="nucleotide sequence ID" value="NZ_JAIBOA010000007.1"/>
</dbReference>
<sequence length="63" mass="6739">MNWRKSSRSDVPQSDCVEVASFQDGLAVGARDSKDPHGPVVALAPAAWRVLLVNLKQGAHDLA</sequence>
<dbReference type="Pfam" id="PF04149">
    <property type="entry name" value="DUF397"/>
    <property type="match status" value="1"/>
</dbReference>
<evidence type="ECO:0000259" key="1">
    <source>
        <dbReference type="Pfam" id="PF04149"/>
    </source>
</evidence>
<protein>
    <submittedName>
        <fullName evidence="2">DUF397 domain-containing protein</fullName>
    </submittedName>
</protein>
<keyword evidence="3" id="KW-1185">Reference proteome</keyword>
<feature type="domain" description="DUF397" evidence="1">
    <location>
        <begin position="2"/>
        <end position="55"/>
    </location>
</feature>
<evidence type="ECO:0000313" key="2">
    <source>
        <dbReference type="EMBL" id="MBW8483239.1"/>
    </source>
</evidence>
<organism evidence="2 3">
    <name type="scientific">Actinomadura parmotrematis</name>
    <dbReference type="NCBI Taxonomy" id="2864039"/>
    <lineage>
        <taxon>Bacteria</taxon>
        <taxon>Bacillati</taxon>
        <taxon>Actinomycetota</taxon>
        <taxon>Actinomycetes</taxon>
        <taxon>Streptosporangiales</taxon>
        <taxon>Thermomonosporaceae</taxon>
        <taxon>Actinomadura</taxon>
    </lineage>
</organism>
<reference evidence="2 3" key="1">
    <citation type="submission" date="2021-07" db="EMBL/GenBank/DDBJ databases">
        <title>Actinomadura sp. PM05-2 isolated from lichen.</title>
        <authorList>
            <person name="Somphong A."/>
            <person name="Phongsopitanun W."/>
            <person name="Tanasupawat S."/>
            <person name="Peongsungnone V."/>
        </authorList>
    </citation>
    <scope>NUCLEOTIDE SEQUENCE [LARGE SCALE GENOMIC DNA]</scope>
    <source>
        <strain evidence="2 3">PM05-2</strain>
    </source>
</reference>
<name>A0ABS7FS46_9ACTN</name>
<proteinExistence type="predicted"/>
<dbReference type="Proteomes" id="UP000774570">
    <property type="component" value="Unassembled WGS sequence"/>
</dbReference>
<accession>A0ABS7FS46</accession>
<evidence type="ECO:0000313" key="3">
    <source>
        <dbReference type="Proteomes" id="UP000774570"/>
    </source>
</evidence>
<dbReference type="InterPro" id="IPR007278">
    <property type="entry name" value="DUF397"/>
</dbReference>
<comment type="caution">
    <text evidence="2">The sequence shown here is derived from an EMBL/GenBank/DDBJ whole genome shotgun (WGS) entry which is preliminary data.</text>
</comment>